<dbReference type="Gene3D" id="1.20.1050.10">
    <property type="match status" value="1"/>
</dbReference>
<dbReference type="InterPro" id="IPR004045">
    <property type="entry name" value="Glutathione_S-Trfase_N"/>
</dbReference>
<dbReference type="InterPro" id="IPR036249">
    <property type="entry name" value="Thioredoxin-like_sf"/>
</dbReference>
<dbReference type="Proteomes" id="UP000245212">
    <property type="component" value="Unassembled WGS sequence"/>
</dbReference>
<dbReference type="RefSeq" id="WP_109061669.1">
    <property type="nucleotide sequence ID" value="NZ_QETA01000003.1"/>
</dbReference>
<organism evidence="3 4">
    <name type="scientific">Corticimicrobacter populi</name>
    <dbReference type="NCBI Taxonomy" id="2175229"/>
    <lineage>
        <taxon>Bacteria</taxon>
        <taxon>Pseudomonadati</taxon>
        <taxon>Pseudomonadota</taxon>
        <taxon>Betaproteobacteria</taxon>
        <taxon>Burkholderiales</taxon>
        <taxon>Alcaligenaceae</taxon>
        <taxon>Corticimicrobacter</taxon>
    </lineage>
</organism>
<gene>
    <name evidence="3" type="ORF">DD235_08610</name>
</gene>
<dbReference type="GO" id="GO:0006749">
    <property type="term" value="P:glutathione metabolic process"/>
    <property type="evidence" value="ECO:0007669"/>
    <property type="project" value="TreeGrafter"/>
</dbReference>
<dbReference type="PANTHER" id="PTHR42673">
    <property type="entry name" value="MALEYLACETOACETATE ISOMERASE"/>
    <property type="match status" value="1"/>
</dbReference>
<dbReference type="InterPro" id="IPR040079">
    <property type="entry name" value="Glutathione_S-Trfase"/>
</dbReference>
<dbReference type="EMBL" id="QETA01000003">
    <property type="protein sequence ID" value="PWF23055.1"/>
    <property type="molecule type" value="Genomic_DNA"/>
</dbReference>
<dbReference type="AlphaFoldDB" id="A0A2V1K1D7"/>
<dbReference type="SFLD" id="SFLDS00019">
    <property type="entry name" value="Glutathione_Transferase_(cytos"/>
    <property type="match status" value="1"/>
</dbReference>
<dbReference type="SUPFAM" id="SSF52833">
    <property type="entry name" value="Thioredoxin-like"/>
    <property type="match status" value="1"/>
</dbReference>
<dbReference type="CDD" id="cd03205">
    <property type="entry name" value="GST_C_6"/>
    <property type="match status" value="1"/>
</dbReference>
<evidence type="ECO:0000259" key="1">
    <source>
        <dbReference type="PROSITE" id="PS50404"/>
    </source>
</evidence>
<comment type="caution">
    <text evidence="3">The sequence shown here is derived from an EMBL/GenBank/DDBJ whole genome shotgun (WGS) entry which is preliminary data.</text>
</comment>
<keyword evidence="3" id="KW-0808">Transferase</keyword>
<dbReference type="Pfam" id="PF13409">
    <property type="entry name" value="GST_N_2"/>
    <property type="match status" value="1"/>
</dbReference>
<dbReference type="PANTHER" id="PTHR42673:SF4">
    <property type="entry name" value="MALEYLACETOACETATE ISOMERASE"/>
    <property type="match status" value="1"/>
</dbReference>
<dbReference type="SFLD" id="SFLDG00358">
    <property type="entry name" value="Main_(cytGST)"/>
    <property type="match status" value="1"/>
</dbReference>
<dbReference type="InterPro" id="IPR010987">
    <property type="entry name" value="Glutathione-S-Trfase_C-like"/>
</dbReference>
<dbReference type="SUPFAM" id="SSF47616">
    <property type="entry name" value="GST C-terminal domain-like"/>
    <property type="match status" value="1"/>
</dbReference>
<dbReference type="PROSITE" id="PS50405">
    <property type="entry name" value="GST_CTER"/>
    <property type="match status" value="1"/>
</dbReference>
<reference evidence="4" key="1">
    <citation type="submission" date="2018-05" db="EMBL/GenBank/DDBJ databases">
        <authorList>
            <person name="Li Y."/>
        </authorList>
    </citation>
    <scope>NUCLEOTIDE SEQUENCE [LARGE SCALE GENOMIC DNA]</scope>
    <source>
        <strain evidence="4">3d-2-2</strain>
    </source>
</reference>
<dbReference type="NCBIfam" id="NF007682">
    <property type="entry name" value="PRK10357.1"/>
    <property type="match status" value="1"/>
</dbReference>
<evidence type="ECO:0000313" key="4">
    <source>
        <dbReference type="Proteomes" id="UP000245212"/>
    </source>
</evidence>
<keyword evidence="4" id="KW-1185">Reference proteome</keyword>
<dbReference type="Gene3D" id="3.40.30.10">
    <property type="entry name" value="Glutaredoxin"/>
    <property type="match status" value="1"/>
</dbReference>
<dbReference type="PROSITE" id="PS50404">
    <property type="entry name" value="GST_NTER"/>
    <property type="match status" value="1"/>
</dbReference>
<dbReference type="GO" id="GO:0004364">
    <property type="term" value="F:glutathione transferase activity"/>
    <property type="evidence" value="ECO:0007669"/>
    <property type="project" value="TreeGrafter"/>
</dbReference>
<feature type="domain" description="GST C-terminal" evidence="2">
    <location>
        <begin position="83"/>
        <end position="205"/>
    </location>
</feature>
<protein>
    <submittedName>
        <fullName evidence="3">Glutathione S-transferase</fullName>
    </submittedName>
</protein>
<sequence length="205" mass="22866">MKLLGSLTSPFVRKVRIVMADKKLDYQFELEDVWSADSAIQQFNPLGKVPCLVMEDGTALFDSRVIVEYLDTLSPVSRLIPASGRDRAQVKCWEALADGLQEAAVAILVEQTQRTSRQRSASWITRQQAKIDAALDAMEKDLGELSFCTGISYTLADVAVGCALGYLDFRFPELDWRQNRPALSRLYDKLLTRSSFSDTTPPPAV</sequence>
<dbReference type="GO" id="GO:0006559">
    <property type="term" value="P:L-phenylalanine catabolic process"/>
    <property type="evidence" value="ECO:0007669"/>
    <property type="project" value="TreeGrafter"/>
</dbReference>
<dbReference type="GO" id="GO:0016034">
    <property type="term" value="F:maleylacetoacetate isomerase activity"/>
    <property type="evidence" value="ECO:0007669"/>
    <property type="project" value="TreeGrafter"/>
</dbReference>
<feature type="domain" description="GST N-terminal" evidence="1">
    <location>
        <begin position="1"/>
        <end position="78"/>
    </location>
</feature>
<dbReference type="InterPro" id="IPR036282">
    <property type="entry name" value="Glutathione-S-Trfase_C_sf"/>
</dbReference>
<evidence type="ECO:0000259" key="2">
    <source>
        <dbReference type="PROSITE" id="PS50405"/>
    </source>
</evidence>
<dbReference type="CDD" id="cd03049">
    <property type="entry name" value="GST_N_3"/>
    <property type="match status" value="1"/>
</dbReference>
<dbReference type="Pfam" id="PF13410">
    <property type="entry name" value="GST_C_2"/>
    <property type="match status" value="1"/>
</dbReference>
<accession>A0A2V1K1D7</accession>
<evidence type="ECO:0000313" key="3">
    <source>
        <dbReference type="EMBL" id="PWF23055.1"/>
    </source>
</evidence>
<name>A0A2V1K1D7_9BURK</name>
<proteinExistence type="predicted"/>